<feature type="active site" evidence="5">
    <location>
        <position position="56"/>
    </location>
</feature>
<sequence length="237" mass="26045">MVFGLGQRKTMVTPEDALPGRPDPLPGIPDTHEVLGTSMHGPWPEGTQVMYVAMGCFWGTERIFWKLPGVVTTAAGYMGGFTTNPTYEETCTGRTGHTEAVLVAYDPARTSPELLLKSFWENHDPTTANRQGNDIGTQYRSAIYWTTPEQEAAALATREAFQKVLQDNGFGEISTEMRPAAEVGEFYYAEGYHQQYLHKNPGGYCNHGPNGMTCPVGLVKQDQLPSQQSVEPPRNAG</sequence>
<feature type="region of interest" description="Disordered" evidence="6">
    <location>
        <begin position="1"/>
        <end position="24"/>
    </location>
</feature>
<gene>
    <name evidence="5" type="primary">msrA</name>
    <name evidence="8" type="ORF">VV02_09080</name>
</gene>
<comment type="catalytic activity">
    <reaction evidence="3 5">
        <text>L-methionyl-[protein] + [thioredoxin]-disulfide + H2O = L-methionyl-(S)-S-oxide-[protein] + [thioredoxin]-dithiol</text>
        <dbReference type="Rhea" id="RHEA:14217"/>
        <dbReference type="Rhea" id="RHEA-COMP:10698"/>
        <dbReference type="Rhea" id="RHEA-COMP:10700"/>
        <dbReference type="Rhea" id="RHEA-COMP:12313"/>
        <dbReference type="Rhea" id="RHEA-COMP:12315"/>
        <dbReference type="ChEBI" id="CHEBI:15377"/>
        <dbReference type="ChEBI" id="CHEBI:16044"/>
        <dbReference type="ChEBI" id="CHEBI:29950"/>
        <dbReference type="ChEBI" id="CHEBI:44120"/>
        <dbReference type="ChEBI" id="CHEBI:50058"/>
        <dbReference type="EC" id="1.8.4.11"/>
    </reaction>
</comment>
<proteinExistence type="inferred from homology"/>
<dbReference type="GO" id="GO:0034599">
    <property type="term" value="P:cellular response to oxidative stress"/>
    <property type="evidence" value="ECO:0007669"/>
    <property type="project" value="TreeGrafter"/>
</dbReference>
<dbReference type="GO" id="GO:0008113">
    <property type="term" value="F:peptide-methionine (S)-S-oxide reductase activity"/>
    <property type="evidence" value="ECO:0007669"/>
    <property type="project" value="UniProtKB-UniRule"/>
</dbReference>
<dbReference type="Pfam" id="PF01625">
    <property type="entry name" value="PMSR"/>
    <property type="match status" value="1"/>
</dbReference>
<evidence type="ECO:0000313" key="8">
    <source>
        <dbReference type="EMBL" id="AKU15970.1"/>
    </source>
</evidence>
<dbReference type="Proteomes" id="UP000066480">
    <property type="component" value="Chromosome"/>
</dbReference>
<name>A0A0K1JHA5_9MICO</name>
<evidence type="ECO:0000256" key="3">
    <source>
        <dbReference type="ARBA" id="ARBA00047806"/>
    </source>
</evidence>
<feature type="domain" description="Peptide methionine sulphoxide reductase MsrA" evidence="7">
    <location>
        <begin position="50"/>
        <end position="206"/>
    </location>
</feature>
<evidence type="ECO:0000313" key="9">
    <source>
        <dbReference type="Proteomes" id="UP000066480"/>
    </source>
</evidence>
<dbReference type="AlphaFoldDB" id="A0A0K1JHA5"/>
<dbReference type="EC" id="1.8.4.11" evidence="5"/>
<reference evidence="8 9" key="1">
    <citation type="submission" date="2015-03" db="EMBL/GenBank/DDBJ databases">
        <title>Luteipulveratus halotolerans sp. nov., a novel actinobacterium (Dermacoccaceae) from Sarawak, Malaysia.</title>
        <authorList>
            <person name="Juboi H."/>
            <person name="Basik A."/>
            <person name="Shamsul S.S."/>
            <person name="Arnold P."/>
            <person name="Schmitt E.K."/>
            <person name="Sanglier J.-J."/>
            <person name="Yeo T."/>
        </authorList>
    </citation>
    <scope>NUCLEOTIDE SEQUENCE [LARGE SCALE GENOMIC DNA]</scope>
    <source>
        <strain evidence="8 9">MN07-A0370</strain>
    </source>
</reference>
<evidence type="ECO:0000259" key="7">
    <source>
        <dbReference type="Pfam" id="PF01625"/>
    </source>
</evidence>
<protein>
    <recommendedName>
        <fullName evidence="5">Peptide methionine sulfoxide reductase MsrA</fullName>
        <shortName evidence="5">Protein-methionine-S-oxide reductase</shortName>
        <ecNumber evidence="5">1.8.4.11</ecNumber>
    </recommendedName>
    <alternativeName>
        <fullName evidence="5">Peptide-methionine (S)-S-oxide reductase</fullName>
        <shortName evidence="5">Peptide Met(O) reductase</shortName>
    </alternativeName>
</protein>
<dbReference type="GO" id="GO:0005737">
    <property type="term" value="C:cytoplasm"/>
    <property type="evidence" value="ECO:0007669"/>
    <property type="project" value="TreeGrafter"/>
</dbReference>
<dbReference type="FunFam" id="3.30.1060.10:FF:000001">
    <property type="entry name" value="Peptide methionine sulfoxide reductase MsrA"/>
    <property type="match status" value="1"/>
</dbReference>
<dbReference type="KEGG" id="lmoi:VV02_09080"/>
<dbReference type="NCBIfam" id="TIGR00401">
    <property type="entry name" value="msrA"/>
    <property type="match status" value="1"/>
</dbReference>
<dbReference type="InterPro" id="IPR002569">
    <property type="entry name" value="Met_Sox_Rdtase_MsrA_dom"/>
</dbReference>
<organism evidence="8 9">
    <name type="scientific">Luteipulveratus mongoliensis</name>
    <dbReference type="NCBI Taxonomy" id="571913"/>
    <lineage>
        <taxon>Bacteria</taxon>
        <taxon>Bacillati</taxon>
        <taxon>Actinomycetota</taxon>
        <taxon>Actinomycetes</taxon>
        <taxon>Micrococcales</taxon>
        <taxon>Dermacoccaceae</taxon>
        <taxon>Luteipulveratus</taxon>
    </lineage>
</organism>
<keyword evidence="2 5" id="KW-0560">Oxidoreductase</keyword>
<dbReference type="InterPro" id="IPR050162">
    <property type="entry name" value="MsrA_MetSO_reductase"/>
</dbReference>
<dbReference type="EMBL" id="CP011112">
    <property type="protein sequence ID" value="AKU15970.1"/>
    <property type="molecule type" value="Genomic_DNA"/>
</dbReference>
<dbReference type="RefSeq" id="WP_052591059.1">
    <property type="nucleotide sequence ID" value="NZ_CP011112.1"/>
</dbReference>
<comment type="similarity">
    <text evidence="1 5">Belongs to the MsrA Met sulfoxide reductase family.</text>
</comment>
<accession>A0A0K1JHA5</accession>
<evidence type="ECO:0000256" key="5">
    <source>
        <dbReference type="HAMAP-Rule" id="MF_01401"/>
    </source>
</evidence>
<dbReference type="GO" id="GO:0033744">
    <property type="term" value="F:L-methionine:thioredoxin-disulfide S-oxidoreductase activity"/>
    <property type="evidence" value="ECO:0007669"/>
    <property type="project" value="RHEA"/>
</dbReference>
<evidence type="ECO:0000256" key="6">
    <source>
        <dbReference type="SAM" id="MobiDB-lite"/>
    </source>
</evidence>
<dbReference type="Gene3D" id="3.30.1060.10">
    <property type="entry name" value="Peptide methionine sulphoxide reductase MsrA"/>
    <property type="match status" value="1"/>
</dbReference>
<evidence type="ECO:0000256" key="1">
    <source>
        <dbReference type="ARBA" id="ARBA00005591"/>
    </source>
</evidence>
<dbReference type="SUPFAM" id="SSF55068">
    <property type="entry name" value="Peptide methionine sulfoxide reductase"/>
    <property type="match status" value="1"/>
</dbReference>
<dbReference type="STRING" id="571913.VV02_09080"/>
<dbReference type="HAMAP" id="MF_01401">
    <property type="entry name" value="MsrA"/>
    <property type="match status" value="1"/>
</dbReference>
<dbReference type="InterPro" id="IPR036509">
    <property type="entry name" value="Met_Sox_Rdtase_MsrA_sf"/>
</dbReference>
<keyword evidence="9" id="KW-1185">Reference proteome</keyword>
<evidence type="ECO:0000256" key="4">
    <source>
        <dbReference type="ARBA" id="ARBA00048782"/>
    </source>
</evidence>
<dbReference type="PATRIC" id="fig|571913.6.peg.1852"/>
<evidence type="ECO:0000256" key="2">
    <source>
        <dbReference type="ARBA" id="ARBA00023002"/>
    </source>
</evidence>
<comment type="catalytic activity">
    <reaction evidence="4 5">
        <text>[thioredoxin]-disulfide + L-methionine + H2O = L-methionine (S)-S-oxide + [thioredoxin]-dithiol</text>
        <dbReference type="Rhea" id="RHEA:19993"/>
        <dbReference type="Rhea" id="RHEA-COMP:10698"/>
        <dbReference type="Rhea" id="RHEA-COMP:10700"/>
        <dbReference type="ChEBI" id="CHEBI:15377"/>
        <dbReference type="ChEBI" id="CHEBI:29950"/>
        <dbReference type="ChEBI" id="CHEBI:50058"/>
        <dbReference type="ChEBI" id="CHEBI:57844"/>
        <dbReference type="ChEBI" id="CHEBI:58772"/>
        <dbReference type="EC" id="1.8.4.11"/>
    </reaction>
</comment>
<dbReference type="PANTHER" id="PTHR42799">
    <property type="entry name" value="MITOCHONDRIAL PEPTIDE METHIONINE SULFOXIDE REDUCTASE"/>
    <property type="match status" value="1"/>
</dbReference>
<comment type="function">
    <text evidence="5">Has an important function as a repair enzyme for proteins that have been inactivated by oxidation. Catalyzes the reversible oxidation-reduction of methionine sulfoxide in proteins to methionine.</text>
</comment>
<dbReference type="PANTHER" id="PTHR42799:SF2">
    <property type="entry name" value="MITOCHONDRIAL PEPTIDE METHIONINE SULFOXIDE REDUCTASE"/>
    <property type="match status" value="1"/>
</dbReference>